<dbReference type="PANTHER" id="PTHR30605">
    <property type="entry name" value="ANHYDRO-N-ACETYLMURAMIC ACID KINASE"/>
    <property type="match status" value="1"/>
</dbReference>
<gene>
    <name evidence="1" type="ORF">MICPUN_56835</name>
</gene>
<dbReference type="EMBL" id="CP001324">
    <property type="protein sequence ID" value="ACO61719.1"/>
    <property type="molecule type" value="Genomic_DNA"/>
</dbReference>
<dbReference type="AlphaFoldDB" id="C1E1D7"/>
<dbReference type="KEGG" id="mis:MICPUN_56835"/>
<evidence type="ECO:0008006" key="3">
    <source>
        <dbReference type="Google" id="ProtNLM"/>
    </source>
</evidence>
<protein>
    <recommendedName>
        <fullName evidence="3">Anhydro-N-acetylmuramic acid kinase</fullName>
    </recommendedName>
</protein>
<organism evidence="1 2">
    <name type="scientific">Micromonas commoda (strain RCC299 / NOUM17 / CCMP2709)</name>
    <name type="common">Picoplanktonic green alga</name>
    <dbReference type="NCBI Taxonomy" id="296587"/>
    <lineage>
        <taxon>Eukaryota</taxon>
        <taxon>Viridiplantae</taxon>
        <taxon>Chlorophyta</taxon>
        <taxon>Mamiellophyceae</taxon>
        <taxon>Mamiellales</taxon>
        <taxon>Mamiellaceae</taxon>
        <taxon>Micromonas</taxon>
    </lineage>
</organism>
<dbReference type="InterPro" id="IPR005338">
    <property type="entry name" value="Anhydro_N_Ac-Mur_kinase"/>
</dbReference>
<dbReference type="GO" id="GO:0016773">
    <property type="term" value="F:phosphotransferase activity, alcohol group as acceptor"/>
    <property type="evidence" value="ECO:0007669"/>
    <property type="project" value="InterPro"/>
</dbReference>
<proteinExistence type="predicted"/>
<dbReference type="Pfam" id="PF03702">
    <property type="entry name" value="AnmK"/>
    <property type="match status" value="1"/>
</dbReference>
<reference evidence="1 2" key="1">
    <citation type="journal article" date="2009" name="Science">
        <title>Green evolution and dynamic adaptations revealed by genomes of the marine picoeukaryotes Micromonas.</title>
        <authorList>
            <person name="Worden A.Z."/>
            <person name="Lee J.H."/>
            <person name="Mock T."/>
            <person name="Rouze P."/>
            <person name="Simmons M.P."/>
            <person name="Aerts A.L."/>
            <person name="Allen A.E."/>
            <person name="Cuvelier M.L."/>
            <person name="Derelle E."/>
            <person name="Everett M.V."/>
            <person name="Foulon E."/>
            <person name="Grimwood J."/>
            <person name="Gundlach H."/>
            <person name="Henrissat B."/>
            <person name="Napoli C."/>
            <person name="McDonald S.M."/>
            <person name="Parker M.S."/>
            <person name="Rombauts S."/>
            <person name="Salamov A."/>
            <person name="Von Dassow P."/>
            <person name="Badger J.H."/>
            <person name="Coutinho P.M."/>
            <person name="Demir E."/>
            <person name="Dubchak I."/>
            <person name="Gentemann C."/>
            <person name="Eikrem W."/>
            <person name="Gready J.E."/>
            <person name="John U."/>
            <person name="Lanier W."/>
            <person name="Lindquist E.A."/>
            <person name="Lucas S."/>
            <person name="Mayer K.F."/>
            <person name="Moreau H."/>
            <person name="Not F."/>
            <person name="Otillar R."/>
            <person name="Panaud O."/>
            <person name="Pangilinan J."/>
            <person name="Paulsen I."/>
            <person name="Piegu B."/>
            <person name="Poliakov A."/>
            <person name="Robbens S."/>
            <person name="Schmutz J."/>
            <person name="Toulza E."/>
            <person name="Wyss T."/>
            <person name="Zelensky A."/>
            <person name="Zhou K."/>
            <person name="Armbrust E.V."/>
            <person name="Bhattacharya D."/>
            <person name="Goodenough U.W."/>
            <person name="Van de Peer Y."/>
            <person name="Grigoriev I.V."/>
        </authorList>
    </citation>
    <scope>NUCLEOTIDE SEQUENCE [LARGE SCALE GENOMIC DNA]</scope>
    <source>
        <strain evidence="2">RCC299 / NOUM17</strain>
    </source>
</reference>
<dbReference type="Gene3D" id="3.30.420.40">
    <property type="match status" value="2"/>
</dbReference>
<evidence type="ECO:0000313" key="2">
    <source>
        <dbReference type="Proteomes" id="UP000002009"/>
    </source>
</evidence>
<dbReference type="GeneID" id="8242085"/>
<dbReference type="GO" id="GO:0006040">
    <property type="term" value="P:amino sugar metabolic process"/>
    <property type="evidence" value="ECO:0007669"/>
    <property type="project" value="InterPro"/>
</dbReference>
<dbReference type="GO" id="GO:0005524">
    <property type="term" value="F:ATP binding"/>
    <property type="evidence" value="ECO:0007669"/>
    <property type="project" value="InterPro"/>
</dbReference>
<dbReference type="GO" id="GO:0009254">
    <property type="term" value="P:peptidoglycan turnover"/>
    <property type="evidence" value="ECO:0007669"/>
    <property type="project" value="InterPro"/>
</dbReference>
<dbReference type="RefSeq" id="XP_002500461.1">
    <property type="nucleotide sequence ID" value="XM_002500415.1"/>
</dbReference>
<evidence type="ECO:0000313" key="1">
    <source>
        <dbReference type="EMBL" id="ACO61719.1"/>
    </source>
</evidence>
<keyword evidence="2" id="KW-1185">Reference proteome</keyword>
<dbReference type="Proteomes" id="UP000002009">
    <property type="component" value="Chromosome 3"/>
</dbReference>
<dbReference type="PANTHER" id="PTHR30605:SF0">
    <property type="entry name" value="ANHYDRO-N-ACETYLMURAMIC ACID KINASE"/>
    <property type="match status" value="1"/>
</dbReference>
<name>C1E1D7_MICCC</name>
<accession>C1E1D7</accession>
<dbReference type="InParanoid" id="C1E1D7"/>
<sequence length="463" mass="48545">MTRRVGIGLTAGPSLATIDAALVEIDPNPIRLKPVELIEFLPVPVPPDLRARLVVARSGAAATPAAMSELDTEVGKLLADAAKKVAGARLGEVEFIASCGMPVVRTSASSEESKSDDGAGAPPEVVRIGDAAVLARDTAKCVVSDFVPAESDETGVFSTADAVLFRHLLDDTRTVEWHRKPTADTSCALVVVHFGAMASMTALSGTGRVLRSFDCGPGNMVMNLIVQNAAALGLEPKDPKDEALAEKLQQPGGMRFDEGGKIAKGGRVYHGRTKDAPIDFAWTAPFFTRSPVRRGSEADFGMEFTKTFVNRFPKEPPVRFAEVGKEWRNVNDVVRTALEHAALCVMEGIASHVGAVSGSGNHLMGHSGSTGRVLISGGGAYNWALMARLRELGWKNLRFETSTECGIRADAAQAMRAATLGYLTLSGVAGPGDGEAAEGAGGAALGKVYTPGGDPAPVFEPVK</sequence>